<feature type="domain" description="J" evidence="2">
    <location>
        <begin position="5"/>
        <end position="62"/>
    </location>
</feature>
<dbReference type="GO" id="GO:0051082">
    <property type="term" value="F:unfolded protein binding"/>
    <property type="evidence" value="ECO:0007669"/>
    <property type="project" value="TreeGrafter"/>
</dbReference>
<dbReference type="GO" id="GO:0044183">
    <property type="term" value="F:protein folding chaperone"/>
    <property type="evidence" value="ECO:0007669"/>
    <property type="project" value="TreeGrafter"/>
</dbReference>
<dbReference type="GO" id="GO:0051087">
    <property type="term" value="F:protein-folding chaperone binding"/>
    <property type="evidence" value="ECO:0007669"/>
    <property type="project" value="TreeGrafter"/>
</dbReference>
<keyword evidence="4" id="KW-1185">Reference proteome</keyword>
<protein>
    <submittedName>
        <fullName evidence="3">Putative dnaJ domain protein</fullName>
    </submittedName>
</protein>
<dbReference type="Pfam" id="PF00226">
    <property type="entry name" value="DnaJ"/>
    <property type="match status" value="1"/>
</dbReference>
<dbReference type="HOGENOM" id="CLU_1018345_0_0_7"/>
<dbReference type="PRINTS" id="PR00625">
    <property type="entry name" value="JDOMAIN"/>
</dbReference>
<organism evidence="3 4">
    <name type="scientific">Megalodesulfovibrio gigas (strain ATCC 19364 / DSM 1382 / NCIMB 9332 / VKM B-1759)</name>
    <name type="common">Desulfovibrio gigas</name>
    <dbReference type="NCBI Taxonomy" id="1121448"/>
    <lineage>
        <taxon>Bacteria</taxon>
        <taxon>Pseudomonadati</taxon>
        <taxon>Thermodesulfobacteriota</taxon>
        <taxon>Desulfovibrionia</taxon>
        <taxon>Desulfovibrionales</taxon>
        <taxon>Desulfovibrionaceae</taxon>
        <taxon>Megalodesulfovibrio</taxon>
    </lineage>
</organism>
<dbReference type="SUPFAM" id="SSF46565">
    <property type="entry name" value="Chaperone J-domain"/>
    <property type="match status" value="1"/>
</dbReference>
<dbReference type="RefSeq" id="WP_021760880.1">
    <property type="nucleotide sequence ID" value="NC_022444.1"/>
</dbReference>
<feature type="region of interest" description="Disordered" evidence="1">
    <location>
        <begin position="131"/>
        <end position="181"/>
    </location>
</feature>
<gene>
    <name evidence="3" type="ORF">DGI_2185</name>
</gene>
<name>T2GCB5_MEGG1</name>
<evidence type="ECO:0000313" key="4">
    <source>
        <dbReference type="Proteomes" id="UP000016587"/>
    </source>
</evidence>
<dbReference type="SMART" id="SM00271">
    <property type="entry name" value="DnaJ"/>
    <property type="match status" value="1"/>
</dbReference>
<dbReference type="AlphaFoldDB" id="T2GCB5"/>
<dbReference type="PATRIC" id="fig|1121448.10.peg.2139"/>
<dbReference type="Proteomes" id="UP000016587">
    <property type="component" value="Chromosome"/>
</dbReference>
<dbReference type="GO" id="GO:0005737">
    <property type="term" value="C:cytoplasm"/>
    <property type="evidence" value="ECO:0007669"/>
    <property type="project" value="TreeGrafter"/>
</dbReference>
<evidence type="ECO:0000313" key="3">
    <source>
        <dbReference type="EMBL" id="AGW13943.1"/>
    </source>
</evidence>
<dbReference type="EMBL" id="CP006585">
    <property type="protein sequence ID" value="AGW13943.1"/>
    <property type="molecule type" value="Genomic_DNA"/>
</dbReference>
<reference evidence="4" key="2">
    <citation type="submission" date="2013-07" db="EMBL/GenBank/DDBJ databases">
        <authorList>
            <person name="Morais-Silva F.O."/>
            <person name="Rezende A.M."/>
            <person name="Pimentel C."/>
            <person name="Resende D.M."/>
            <person name="Santos C.I."/>
            <person name="Clemente C."/>
            <person name="de Oliveira L.M."/>
            <person name="da Silva S.M."/>
            <person name="Costa D.A."/>
            <person name="Varela-Raposo A."/>
            <person name="Horacio E.C.A."/>
            <person name="Matos M."/>
            <person name="Flores O."/>
            <person name="Ruiz J.C."/>
            <person name="Rodrigues-Pousada C."/>
        </authorList>
    </citation>
    <scope>NUCLEOTIDE SEQUENCE [LARGE SCALE GENOMIC DNA]</scope>
    <source>
        <strain evidence="4">ATCC 19364 / DSM 1382 / NCIMB 9332 / VKM B-1759</strain>
    </source>
</reference>
<evidence type="ECO:0000259" key="2">
    <source>
        <dbReference type="PROSITE" id="PS50076"/>
    </source>
</evidence>
<dbReference type="eggNOG" id="COG0484">
    <property type="taxonomic scope" value="Bacteria"/>
</dbReference>
<feature type="compositionally biased region" description="Pro residues" evidence="1">
    <location>
        <begin position="75"/>
        <end position="84"/>
    </location>
</feature>
<dbReference type="OrthoDB" id="9779622at2"/>
<dbReference type="PROSITE" id="PS50076">
    <property type="entry name" value="DNAJ_2"/>
    <property type="match status" value="1"/>
</dbReference>
<accession>T2GCB5</accession>
<feature type="region of interest" description="Disordered" evidence="1">
    <location>
        <begin position="65"/>
        <end position="109"/>
    </location>
</feature>
<feature type="compositionally biased region" description="Basic and acidic residues" evidence="1">
    <location>
        <begin position="87"/>
        <end position="109"/>
    </location>
</feature>
<dbReference type="InterPro" id="IPR001623">
    <property type="entry name" value="DnaJ_domain"/>
</dbReference>
<proteinExistence type="predicted"/>
<dbReference type="STRING" id="1121448.DGI_2185"/>
<dbReference type="PANTHER" id="PTHR43948:SF10">
    <property type="entry name" value="MRJ, ISOFORM E"/>
    <property type="match status" value="1"/>
</dbReference>
<dbReference type="CDD" id="cd06257">
    <property type="entry name" value="DnaJ"/>
    <property type="match status" value="1"/>
</dbReference>
<evidence type="ECO:0000256" key="1">
    <source>
        <dbReference type="SAM" id="MobiDB-lite"/>
    </source>
</evidence>
<sequence>MQRAEGYRLLRLPDGASLEEVKAAYRKLAFALHPDLNPGNPHAARQFQRLNEAYVLLKQYLEQDEAAAKRKAPPWEKPSTPPPGARSAEHGRPWEEPRQRTTPPSKEEVLQDILKDPFARQVFEDIYREARQGSRAGPSTAAPPPPKAPKPSATTSARPGASAAKAGPAAASARVKKAPRTMRVEWGDKKLDLDLSGGLWNAAKHWVRGWLDDEQTMHLPAVHLRPGTKVRLTVQQGVTETARAVEVVLPSDFVLGRPIRLKGLGRKFGPLKGDLYLRILAK</sequence>
<feature type="compositionally biased region" description="Low complexity" evidence="1">
    <location>
        <begin position="150"/>
        <end position="173"/>
    </location>
</feature>
<dbReference type="KEGG" id="dgg:DGI_2185"/>
<dbReference type="Gene3D" id="1.10.287.110">
    <property type="entry name" value="DnaJ domain"/>
    <property type="match status" value="1"/>
</dbReference>
<dbReference type="PANTHER" id="PTHR43948">
    <property type="entry name" value="DNAJ HOMOLOG SUBFAMILY B"/>
    <property type="match status" value="1"/>
</dbReference>
<dbReference type="InterPro" id="IPR036869">
    <property type="entry name" value="J_dom_sf"/>
</dbReference>
<reference evidence="3 4" key="1">
    <citation type="journal article" date="2013" name="J. Bacteriol.">
        <title>Roles of HynAB and Ech, the only two hydrogenases found in the model sulfate reducer Desulfovibrio gigas.</title>
        <authorList>
            <person name="Morais-Silva F.O."/>
            <person name="Santos C.I."/>
            <person name="Rodrigues R."/>
            <person name="Pereira I.A."/>
            <person name="Rodrigues-Pousada C."/>
        </authorList>
    </citation>
    <scope>NUCLEOTIDE SEQUENCE [LARGE SCALE GENOMIC DNA]</scope>
    <source>
        <strain evidence="4">ATCC 19364 / DSM 1382 / NCIMB 9332 / VKM B-1759</strain>
    </source>
</reference>